<comment type="subcellular location">
    <subcellularLocation>
        <location evidence="12">Cell inner membrane</location>
        <topology evidence="12">Lipid-anchor</topology>
        <orientation evidence="12">Periplasmic side</orientation>
    </subcellularLocation>
</comment>
<dbReference type="Pfam" id="PF02424">
    <property type="entry name" value="ApbE"/>
    <property type="match status" value="1"/>
</dbReference>
<feature type="chain" id="PRO_5039751173" description="FAD:protein FMN transferase" evidence="12">
    <location>
        <begin position="19"/>
        <end position="345"/>
    </location>
</feature>
<keyword evidence="12" id="KW-0449">Lipoprotein</keyword>
<comment type="similarity">
    <text evidence="10 12">Belongs to the ApbE family.</text>
</comment>
<keyword evidence="4 10" id="KW-0808">Transferase</keyword>
<dbReference type="RefSeq" id="WP_103080883.1">
    <property type="nucleotide sequence ID" value="NZ_CP021850.1"/>
</dbReference>
<gene>
    <name evidence="13" type="ORF">CDQ84_06315</name>
</gene>
<dbReference type="EMBL" id="NIOJ01000011">
    <property type="protein sequence ID" value="PNU00434.1"/>
    <property type="molecule type" value="Genomic_DNA"/>
</dbReference>
<evidence type="ECO:0000256" key="5">
    <source>
        <dbReference type="ARBA" id="ARBA00022723"/>
    </source>
</evidence>
<dbReference type="Gene3D" id="3.10.520.10">
    <property type="entry name" value="ApbE-like domains"/>
    <property type="match status" value="1"/>
</dbReference>
<evidence type="ECO:0000256" key="6">
    <source>
        <dbReference type="ARBA" id="ARBA00022827"/>
    </source>
</evidence>
<sequence length="345" mass="37567">MRRKILLLLMIYVSFILASCQQNTPAERIGSYMGTVITEKVYGKNAQKAADEVMEKIAELEAMMTIKDADKQSEIDKLNDMAGVGEVKLSRDSISVLGKAIEYAELSEGAFDVTIGPLANAWGIFTDNPRVPSKDEIDNLKSLVNYRDISINNADSSAYLARKGQIVDLGGIAKGYAGDVAVEILKAKGVKSALINLGGNVVALGSKPDGNPWSIGIQNPRAPTGEYIGIVKVRDKAVVSSGDYERFFEKDGVRYHHILDPRTGYPADSGLIATTIVADSSTDADALSTSVFVLGLEKGMQLVERLDGVDAIFITEDKKVYITEGLKESFTFKDESKEFTYVEER</sequence>
<dbReference type="InterPro" id="IPR024932">
    <property type="entry name" value="ApbE"/>
</dbReference>
<keyword evidence="14" id="KW-1185">Reference proteome</keyword>
<keyword evidence="12" id="KW-0472">Membrane</keyword>
<feature type="signal peptide" evidence="12">
    <location>
        <begin position="1"/>
        <end position="18"/>
    </location>
</feature>
<keyword evidence="12" id="KW-0997">Cell inner membrane</keyword>
<organism evidence="13 14">
    <name type="scientific">Clostridium thermosuccinogenes</name>
    <dbReference type="NCBI Taxonomy" id="84032"/>
    <lineage>
        <taxon>Bacteria</taxon>
        <taxon>Bacillati</taxon>
        <taxon>Bacillota</taxon>
        <taxon>Clostridia</taxon>
        <taxon>Eubacteriales</taxon>
        <taxon>Clostridiaceae</taxon>
        <taxon>Clostridium</taxon>
    </lineage>
</organism>
<dbReference type="PANTHER" id="PTHR30040:SF2">
    <property type="entry name" value="FAD:PROTEIN FMN TRANSFERASE"/>
    <property type="match status" value="1"/>
</dbReference>
<evidence type="ECO:0000256" key="11">
    <source>
        <dbReference type="PIRSR" id="PIRSR006268-2"/>
    </source>
</evidence>
<evidence type="ECO:0000256" key="7">
    <source>
        <dbReference type="ARBA" id="ARBA00022842"/>
    </source>
</evidence>
<evidence type="ECO:0000256" key="12">
    <source>
        <dbReference type="RuleBase" id="RU363002"/>
    </source>
</evidence>
<comment type="cofactor">
    <cofactor evidence="11">
        <name>Mg(2+)</name>
        <dbReference type="ChEBI" id="CHEBI:18420"/>
    </cofactor>
    <cofactor evidence="11">
        <name>Mn(2+)</name>
        <dbReference type="ChEBI" id="CHEBI:29035"/>
    </cofactor>
    <text evidence="11">Magnesium. Can also use manganese.</text>
</comment>
<dbReference type="OrthoDB" id="9778595at2"/>
<feature type="binding site" evidence="11">
    <location>
        <position position="289"/>
    </location>
    <ligand>
        <name>Mg(2+)</name>
        <dbReference type="ChEBI" id="CHEBI:18420"/>
    </ligand>
</feature>
<keyword evidence="3 10" id="KW-0285">Flavoprotein</keyword>
<dbReference type="EC" id="2.7.1.180" evidence="1 10"/>
<evidence type="ECO:0000256" key="2">
    <source>
        <dbReference type="ARBA" id="ARBA00016337"/>
    </source>
</evidence>
<evidence type="ECO:0000256" key="10">
    <source>
        <dbReference type="PIRNR" id="PIRNR006268"/>
    </source>
</evidence>
<dbReference type="AlphaFoldDB" id="A0A2K2FHS5"/>
<comment type="caution">
    <text evidence="13">The sequence shown here is derived from an EMBL/GenBank/DDBJ whole genome shotgun (WGS) entry which is preliminary data.</text>
</comment>
<comment type="function">
    <text evidence="12">Flavin transferase that catalyzes the transfer of the FMN moiety of FAD and its covalent binding to the hydroxyl group of a threonine residue in a target flavoprotein.</text>
</comment>
<evidence type="ECO:0000256" key="8">
    <source>
        <dbReference type="ARBA" id="ARBA00031306"/>
    </source>
</evidence>
<reference evidence="13 14" key="1">
    <citation type="submission" date="2017-06" db="EMBL/GenBank/DDBJ databases">
        <title>Investigating the central metabolism of Clostridium thermosuccinogenes.</title>
        <authorList>
            <person name="Koendjbiharie J.G."/>
            <person name="van Kranenburg R."/>
        </authorList>
    </citation>
    <scope>NUCLEOTIDE SEQUENCE [LARGE SCALE GENOMIC DNA]</scope>
    <source>
        <strain evidence="13 14">DSM 5806</strain>
    </source>
</reference>
<dbReference type="InterPro" id="IPR003374">
    <property type="entry name" value="ApbE-like_sf"/>
</dbReference>
<keyword evidence="7 10" id="KW-0460">Magnesium</keyword>
<accession>A0A2K2FHS5</accession>
<evidence type="ECO:0000313" key="13">
    <source>
        <dbReference type="EMBL" id="PNU00434.1"/>
    </source>
</evidence>
<evidence type="ECO:0000313" key="14">
    <source>
        <dbReference type="Proteomes" id="UP000236151"/>
    </source>
</evidence>
<dbReference type="PROSITE" id="PS51257">
    <property type="entry name" value="PROKAR_LIPOPROTEIN"/>
    <property type="match status" value="1"/>
</dbReference>
<dbReference type="GO" id="GO:0005886">
    <property type="term" value="C:plasma membrane"/>
    <property type="evidence" value="ECO:0007669"/>
    <property type="project" value="UniProtKB-SubCell"/>
</dbReference>
<evidence type="ECO:0000256" key="4">
    <source>
        <dbReference type="ARBA" id="ARBA00022679"/>
    </source>
</evidence>
<dbReference type="KEGG" id="cthd:CDO33_04945"/>
<name>A0A2K2FHS5_9CLOT</name>
<dbReference type="SUPFAM" id="SSF143631">
    <property type="entry name" value="ApbE-like"/>
    <property type="match status" value="1"/>
</dbReference>
<keyword evidence="5 10" id="KW-0479">Metal-binding</keyword>
<evidence type="ECO:0000256" key="1">
    <source>
        <dbReference type="ARBA" id="ARBA00011955"/>
    </source>
</evidence>
<keyword evidence="12" id="KW-0732">Signal</keyword>
<evidence type="ECO:0000256" key="9">
    <source>
        <dbReference type="ARBA" id="ARBA00048540"/>
    </source>
</evidence>
<dbReference type="GO" id="GO:0016740">
    <property type="term" value="F:transferase activity"/>
    <property type="evidence" value="ECO:0007669"/>
    <property type="project" value="UniProtKB-UniRule"/>
</dbReference>
<proteinExistence type="inferred from homology"/>
<dbReference type="PIRSF" id="PIRSF006268">
    <property type="entry name" value="ApbE"/>
    <property type="match status" value="1"/>
</dbReference>
<evidence type="ECO:0000256" key="3">
    <source>
        <dbReference type="ARBA" id="ARBA00022630"/>
    </source>
</evidence>
<protein>
    <recommendedName>
        <fullName evidence="2 10">FAD:protein FMN transferase</fullName>
        <ecNumber evidence="1 10">2.7.1.180</ecNumber>
    </recommendedName>
    <alternativeName>
        <fullName evidence="8 10">Flavin transferase</fullName>
    </alternativeName>
</protein>
<feature type="binding site" evidence="11">
    <location>
        <position position="285"/>
    </location>
    <ligand>
        <name>Mg(2+)</name>
        <dbReference type="ChEBI" id="CHEBI:18420"/>
    </ligand>
</feature>
<keyword evidence="12" id="KW-1003">Cell membrane</keyword>
<keyword evidence="6 10" id="KW-0274">FAD</keyword>
<feature type="binding site" evidence="11">
    <location>
        <position position="171"/>
    </location>
    <ligand>
        <name>Mg(2+)</name>
        <dbReference type="ChEBI" id="CHEBI:18420"/>
    </ligand>
</feature>
<comment type="catalytic activity">
    <reaction evidence="9 10 12">
        <text>L-threonyl-[protein] + FAD = FMN-L-threonyl-[protein] + AMP + H(+)</text>
        <dbReference type="Rhea" id="RHEA:36847"/>
        <dbReference type="Rhea" id="RHEA-COMP:11060"/>
        <dbReference type="Rhea" id="RHEA-COMP:11061"/>
        <dbReference type="ChEBI" id="CHEBI:15378"/>
        <dbReference type="ChEBI" id="CHEBI:30013"/>
        <dbReference type="ChEBI" id="CHEBI:57692"/>
        <dbReference type="ChEBI" id="CHEBI:74257"/>
        <dbReference type="ChEBI" id="CHEBI:456215"/>
        <dbReference type="EC" id="2.7.1.180"/>
    </reaction>
</comment>
<dbReference type="Proteomes" id="UP000236151">
    <property type="component" value="Unassembled WGS sequence"/>
</dbReference>
<dbReference type="GO" id="GO:0046872">
    <property type="term" value="F:metal ion binding"/>
    <property type="evidence" value="ECO:0007669"/>
    <property type="project" value="UniProtKB-UniRule"/>
</dbReference>
<dbReference type="PANTHER" id="PTHR30040">
    <property type="entry name" value="THIAMINE BIOSYNTHESIS LIPOPROTEIN APBE"/>
    <property type="match status" value="1"/>
</dbReference>